<accession>W2KTI8</accession>
<protein>
    <submittedName>
        <fullName evidence="1">Uncharacterized protein</fullName>
    </submittedName>
</protein>
<dbReference type="Proteomes" id="UP000054423">
    <property type="component" value="Unassembled WGS sequence"/>
</dbReference>
<gene>
    <name evidence="1" type="ORF">L917_12972</name>
</gene>
<evidence type="ECO:0000313" key="1">
    <source>
        <dbReference type="EMBL" id="ETL87919.1"/>
    </source>
</evidence>
<dbReference type="EMBL" id="KI680970">
    <property type="protein sequence ID" value="ETL87919.1"/>
    <property type="molecule type" value="Genomic_DNA"/>
</dbReference>
<sequence>MRASFSAQTKQAQYVTNVIMSRAIKTLKLMRDLFKFDGP</sequence>
<proteinExistence type="predicted"/>
<organism evidence="1">
    <name type="scientific">Phytophthora nicotianae</name>
    <name type="common">Potato buckeye rot agent</name>
    <name type="synonym">Phytophthora parasitica</name>
    <dbReference type="NCBI Taxonomy" id="4792"/>
    <lineage>
        <taxon>Eukaryota</taxon>
        <taxon>Sar</taxon>
        <taxon>Stramenopiles</taxon>
        <taxon>Oomycota</taxon>
        <taxon>Peronosporomycetes</taxon>
        <taxon>Peronosporales</taxon>
        <taxon>Peronosporaceae</taxon>
        <taxon>Phytophthora</taxon>
    </lineage>
</organism>
<dbReference type="AlphaFoldDB" id="W2KTI8"/>
<reference evidence="1" key="1">
    <citation type="submission" date="2013-11" db="EMBL/GenBank/DDBJ databases">
        <title>The Genome Sequence of Phytophthora parasitica CHvinca01.</title>
        <authorList>
            <consortium name="The Broad Institute Genomics Platform"/>
            <person name="Russ C."/>
            <person name="Tyler B."/>
            <person name="Panabieres F."/>
            <person name="Shan W."/>
            <person name="Tripathy S."/>
            <person name="Grunwald N."/>
            <person name="Machado M."/>
            <person name="Johnson C.S."/>
            <person name="Arredondo F."/>
            <person name="Hong C."/>
            <person name="Coffey M."/>
            <person name="Young S.K."/>
            <person name="Zeng Q."/>
            <person name="Gargeya S."/>
            <person name="Fitzgerald M."/>
            <person name="Abouelleil A."/>
            <person name="Alvarado L."/>
            <person name="Chapman S.B."/>
            <person name="Gainer-Dewar J."/>
            <person name="Goldberg J."/>
            <person name="Griggs A."/>
            <person name="Gujja S."/>
            <person name="Hansen M."/>
            <person name="Howarth C."/>
            <person name="Imamovic A."/>
            <person name="Ireland A."/>
            <person name="Larimer J."/>
            <person name="McCowan C."/>
            <person name="Murphy C."/>
            <person name="Pearson M."/>
            <person name="Poon T.W."/>
            <person name="Priest M."/>
            <person name="Roberts A."/>
            <person name="Saif S."/>
            <person name="Shea T."/>
            <person name="Sykes S."/>
            <person name="Wortman J."/>
            <person name="Nusbaum C."/>
            <person name="Birren B."/>
        </authorList>
    </citation>
    <scope>NUCLEOTIDE SEQUENCE [LARGE SCALE GENOMIC DNA]</scope>
    <source>
        <strain evidence="1">CHvinca01</strain>
    </source>
</reference>
<name>W2KTI8_PHYNI</name>